<gene>
    <name evidence="2" type="ORF">PIBRA_LOCUS3863</name>
</gene>
<dbReference type="PANTHER" id="PTHR21398:SF1">
    <property type="entry name" value="FI03705P"/>
    <property type="match status" value="1"/>
</dbReference>
<feature type="chain" id="PRO_5040277716" evidence="1">
    <location>
        <begin position="17"/>
        <end position="264"/>
    </location>
</feature>
<sequence length="264" mass="30598">MIKVYILILFLGLAKSDPCRGDECLSRGNATRVLSRSKRFLIFPEGSSFQLVFCTQTAALIPIGDIFLFANTAALAWDLPTDPKLLLMFKEYERKPNRRNDEKNIYYLNENGRVVAKMPFRRPTIVNPAFAKRSVNQMSMRDRLKVKIDRIKMHERQRRDFLRHDEGNSEFHRNSRAELYQKLETLISALGSDGRQCVLRKLCESARARGQGTFLQELLRVVFTFPKDKNSSIEQHKLYDQAHNPSKDCEIIYPGCENFDDTSL</sequence>
<keyword evidence="1" id="KW-0732">Signal</keyword>
<evidence type="ECO:0000256" key="1">
    <source>
        <dbReference type="SAM" id="SignalP"/>
    </source>
</evidence>
<name>A0A9P0T9U5_PIEBR</name>
<dbReference type="SMART" id="SM00718">
    <property type="entry name" value="DM4_12"/>
    <property type="match status" value="1"/>
</dbReference>
<dbReference type="PANTHER" id="PTHR21398">
    <property type="entry name" value="AGAP007094-PA"/>
    <property type="match status" value="1"/>
</dbReference>
<dbReference type="AlphaFoldDB" id="A0A9P0T9U5"/>
<proteinExistence type="predicted"/>
<dbReference type="Pfam" id="PF07841">
    <property type="entry name" value="DM4_12"/>
    <property type="match status" value="1"/>
</dbReference>
<accession>A0A9P0T9U5</accession>
<protein>
    <submittedName>
        <fullName evidence="2">Uncharacterized protein</fullName>
    </submittedName>
</protein>
<comment type="caution">
    <text evidence="2">The sequence shown here is derived from an EMBL/GenBank/DDBJ whole genome shotgun (WGS) entry which is preliminary data.</text>
</comment>
<reference evidence="2" key="1">
    <citation type="submission" date="2022-05" db="EMBL/GenBank/DDBJ databases">
        <authorList>
            <person name="Okamura Y."/>
        </authorList>
    </citation>
    <scope>NUCLEOTIDE SEQUENCE</scope>
</reference>
<dbReference type="Proteomes" id="UP001152562">
    <property type="component" value="Unassembled WGS sequence"/>
</dbReference>
<evidence type="ECO:0000313" key="3">
    <source>
        <dbReference type="Proteomes" id="UP001152562"/>
    </source>
</evidence>
<keyword evidence="3" id="KW-1185">Reference proteome</keyword>
<feature type="signal peptide" evidence="1">
    <location>
        <begin position="1"/>
        <end position="16"/>
    </location>
</feature>
<organism evidence="2 3">
    <name type="scientific">Pieris brassicae</name>
    <name type="common">White butterfly</name>
    <name type="synonym">Large white butterfly</name>
    <dbReference type="NCBI Taxonomy" id="7116"/>
    <lineage>
        <taxon>Eukaryota</taxon>
        <taxon>Metazoa</taxon>
        <taxon>Ecdysozoa</taxon>
        <taxon>Arthropoda</taxon>
        <taxon>Hexapoda</taxon>
        <taxon>Insecta</taxon>
        <taxon>Pterygota</taxon>
        <taxon>Neoptera</taxon>
        <taxon>Endopterygota</taxon>
        <taxon>Lepidoptera</taxon>
        <taxon>Glossata</taxon>
        <taxon>Ditrysia</taxon>
        <taxon>Papilionoidea</taxon>
        <taxon>Pieridae</taxon>
        <taxon>Pierinae</taxon>
        <taxon>Pieris</taxon>
    </lineage>
</organism>
<dbReference type="EMBL" id="CALOZG010000004">
    <property type="protein sequence ID" value="CAH4021278.1"/>
    <property type="molecule type" value="Genomic_DNA"/>
</dbReference>
<dbReference type="InterPro" id="IPR006631">
    <property type="entry name" value="DM4_12"/>
</dbReference>
<evidence type="ECO:0000313" key="2">
    <source>
        <dbReference type="EMBL" id="CAH4021278.1"/>
    </source>
</evidence>